<keyword evidence="4" id="KW-1185">Reference proteome</keyword>
<dbReference type="InterPro" id="IPR012349">
    <property type="entry name" value="Split_barrel_FMN-bd"/>
</dbReference>
<evidence type="ECO:0000313" key="4">
    <source>
        <dbReference type="Proteomes" id="UP000196573"/>
    </source>
</evidence>
<dbReference type="PIRSF" id="PIRSF004633">
    <property type="entry name" value="UCP_PLP_oxd"/>
    <property type="match status" value="1"/>
</dbReference>
<dbReference type="GO" id="GO:0016627">
    <property type="term" value="F:oxidoreductase activity, acting on the CH-CH group of donors"/>
    <property type="evidence" value="ECO:0007669"/>
    <property type="project" value="TreeGrafter"/>
</dbReference>
<dbReference type="Gene3D" id="2.30.110.10">
    <property type="entry name" value="Electron Transport, Fmn-binding Protein, Chain A"/>
    <property type="match status" value="1"/>
</dbReference>
<dbReference type="InterPro" id="IPR052019">
    <property type="entry name" value="F420H2_bilvrd_red/Heme_oxyg"/>
</dbReference>
<accession>A0A1X7AH78</accession>
<keyword evidence="1" id="KW-0560">Oxidoreductase</keyword>
<dbReference type="Proteomes" id="UP000196573">
    <property type="component" value="Unassembled WGS sequence"/>
</dbReference>
<sequence length="174" mass="19310">MAKDVSIIEGEALAAIEKGCHALINSHMTLMLSTLSEDGHPDISYTPYLRDEDGTFYVFISELAHHTPNLIANPVCSVLFAASESDTKNMFARERAFFRCSSKEIPRGTEACDTMLDRMTERFGNTVELLRQLNDFHLFALKPLNGQYTVGFGKAFSIAADGTFAHIVIDKKAK</sequence>
<evidence type="ECO:0000259" key="2">
    <source>
        <dbReference type="Pfam" id="PF01243"/>
    </source>
</evidence>
<evidence type="ECO:0000256" key="1">
    <source>
        <dbReference type="ARBA" id="ARBA00023002"/>
    </source>
</evidence>
<dbReference type="RefSeq" id="WP_087108256.1">
    <property type="nucleotide sequence ID" value="NZ_CBCSCN010000009.1"/>
</dbReference>
<reference evidence="3 4" key="1">
    <citation type="submission" date="2017-03" db="EMBL/GenBank/DDBJ databases">
        <authorList>
            <person name="Afonso C.L."/>
            <person name="Miller P.J."/>
            <person name="Scott M.A."/>
            <person name="Spackman E."/>
            <person name="Goraichik I."/>
            <person name="Dimitrov K.M."/>
            <person name="Suarez D.L."/>
            <person name="Swayne D.E."/>
        </authorList>
    </citation>
    <scope>NUCLEOTIDE SEQUENCE [LARGE SCALE GENOMIC DNA]</scope>
    <source>
        <strain evidence="3">SB41UT1</strain>
    </source>
</reference>
<gene>
    <name evidence="3" type="ORF">EHSB41UT_01380</name>
</gene>
<proteinExistence type="predicted"/>
<dbReference type="PANTHER" id="PTHR35176">
    <property type="entry name" value="HEME OXYGENASE HI_0854-RELATED"/>
    <property type="match status" value="1"/>
</dbReference>
<organism evidence="3 4">
    <name type="scientific">Parendozoicomonas haliclonae</name>
    <dbReference type="NCBI Taxonomy" id="1960125"/>
    <lineage>
        <taxon>Bacteria</taxon>
        <taxon>Pseudomonadati</taxon>
        <taxon>Pseudomonadota</taxon>
        <taxon>Gammaproteobacteria</taxon>
        <taxon>Oceanospirillales</taxon>
        <taxon>Endozoicomonadaceae</taxon>
        <taxon>Parendozoicomonas</taxon>
    </lineage>
</organism>
<dbReference type="EMBL" id="FWPT01000003">
    <property type="protein sequence ID" value="SMA42037.1"/>
    <property type="molecule type" value="Genomic_DNA"/>
</dbReference>
<evidence type="ECO:0000313" key="3">
    <source>
        <dbReference type="EMBL" id="SMA42037.1"/>
    </source>
</evidence>
<dbReference type="InterPro" id="IPR011576">
    <property type="entry name" value="Pyridox_Oxase_N"/>
</dbReference>
<feature type="domain" description="Pyridoxamine 5'-phosphate oxidase N-terminal" evidence="2">
    <location>
        <begin position="18"/>
        <end position="148"/>
    </location>
</feature>
<dbReference type="GO" id="GO:0070967">
    <property type="term" value="F:coenzyme F420 binding"/>
    <property type="evidence" value="ECO:0007669"/>
    <property type="project" value="TreeGrafter"/>
</dbReference>
<name>A0A1X7AH78_9GAMM</name>
<dbReference type="OrthoDB" id="5345368at2"/>
<dbReference type="Pfam" id="PF01243">
    <property type="entry name" value="PNPOx_N"/>
    <property type="match status" value="1"/>
</dbReference>
<dbReference type="SUPFAM" id="SSF50475">
    <property type="entry name" value="FMN-binding split barrel"/>
    <property type="match status" value="1"/>
</dbReference>
<dbReference type="PANTHER" id="PTHR35176:SF6">
    <property type="entry name" value="HEME OXYGENASE HI_0854-RELATED"/>
    <property type="match status" value="1"/>
</dbReference>
<dbReference type="AlphaFoldDB" id="A0A1X7AH78"/>
<protein>
    <submittedName>
        <fullName evidence="3">Pyridoxamine 5'-phosphate oxidase</fullName>
    </submittedName>
</protein>
<dbReference type="InterPro" id="IPR014419">
    <property type="entry name" value="HutZ"/>
</dbReference>
<dbReference type="GO" id="GO:0005829">
    <property type="term" value="C:cytosol"/>
    <property type="evidence" value="ECO:0007669"/>
    <property type="project" value="TreeGrafter"/>
</dbReference>